<evidence type="ECO:0000313" key="2">
    <source>
        <dbReference type="Proteomes" id="UP000050509"/>
    </source>
</evidence>
<proteinExistence type="predicted"/>
<sequence>MTTRKNNRPVQRQGQIYRFSINGKEYAAFIWQFGKKFQGRVEGMPHVPLCTGLSAAAVRDSLQDWIAKDAAY</sequence>
<organism evidence="1 2">
    <name type="scientific">Kouleothrix aurantiaca</name>
    <dbReference type="NCBI Taxonomy" id="186479"/>
    <lineage>
        <taxon>Bacteria</taxon>
        <taxon>Bacillati</taxon>
        <taxon>Chloroflexota</taxon>
        <taxon>Chloroflexia</taxon>
        <taxon>Chloroflexales</taxon>
        <taxon>Roseiflexineae</taxon>
        <taxon>Roseiflexaceae</taxon>
        <taxon>Kouleothrix</taxon>
    </lineage>
</organism>
<reference evidence="1 2" key="1">
    <citation type="submission" date="2015-09" db="EMBL/GenBank/DDBJ databases">
        <title>Draft genome sequence of Kouleothrix aurantiaca JCM 19913.</title>
        <authorList>
            <person name="Hemp J."/>
        </authorList>
    </citation>
    <scope>NUCLEOTIDE SEQUENCE [LARGE SCALE GENOMIC DNA]</scope>
    <source>
        <strain evidence="1 2">COM-B</strain>
    </source>
</reference>
<protein>
    <submittedName>
        <fullName evidence="1">Uncharacterized protein</fullName>
    </submittedName>
</protein>
<accession>A0A0P9DKY6</accession>
<comment type="caution">
    <text evidence="1">The sequence shown here is derived from an EMBL/GenBank/DDBJ whole genome shotgun (WGS) entry which is preliminary data.</text>
</comment>
<evidence type="ECO:0000313" key="1">
    <source>
        <dbReference type="EMBL" id="KPV50544.1"/>
    </source>
</evidence>
<dbReference type="Proteomes" id="UP000050509">
    <property type="component" value="Unassembled WGS sequence"/>
</dbReference>
<keyword evidence="2" id="KW-1185">Reference proteome</keyword>
<dbReference type="EMBL" id="LJCR01001333">
    <property type="protein sequence ID" value="KPV50544.1"/>
    <property type="molecule type" value="Genomic_DNA"/>
</dbReference>
<dbReference type="AlphaFoldDB" id="A0A0P9DKY6"/>
<gene>
    <name evidence="1" type="ORF">SE17_26325</name>
</gene>
<name>A0A0P9DKY6_9CHLR</name>